<evidence type="ECO:0000256" key="3">
    <source>
        <dbReference type="ARBA" id="ARBA00022692"/>
    </source>
</evidence>
<dbReference type="FunFam" id="1.20.1070.10:FF:000315">
    <property type="entry name" value="G protein-coupled receptor 32"/>
    <property type="match status" value="1"/>
</dbReference>
<dbReference type="Gene3D" id="1.20.1070.10">
    <property type="entry name" value="Rhodopsin 7-helix transmembrane proteins"/>
    <property type="match status" value="1"/>
</dbReference>
<evidence type="ECO:0000313" key="16">
    <source>
        <dbReference type="Proteomes" id="UP000504623"/>
    </source>
</evidence>
<dbReference type="PROSITE" id="PS00237">
    <property type="entry name" value="G_PROTEIN_RECEP_F1_1"/>
    <property type="match status" value="1"/>
</dbReference>
<comment type="subcellular location">
    <subcellularLocation>
        <location evidence="1">Cell membrane</location>
        <topology evidence="1">Multi-pass membrane protein</topology>
    </subcellularLocation>
</comment>
<feature type="transmembrane region" description="Helical" evidence="14">
    <location>
        <begin position="229"/>
        <end position="248"/>
    </location>
</feature>
<evidence type="ECO:0000256" key="12">
    <source>
        <dbReference type="RuleBase" id="RU000688"/>
    </source>
</evidence>
<dbReference type="Proteomes" id="UP000504623">
    <property type="component" value="Unplaced"/>
</dbReference>
<feature type="transmembrane region" description="Helical" evidence="14">
    <location>
        <begin position="268"/>
        <end position="291"/>
    </location>
</feature>
<protein>
    <submittedName>
        <fullName evidence="17">Probable G-protein coupled receptor 32-like</fullName>
    </submittedName>
</protein>
<organism evidence="16 17">
    <name type="scientific">Chrysochloris asiatica</name>
    <name type="common">Cape golden mole</name>
    <dbReference type="NCBI Taxonomy" id="185453"/>
    <lineage>
        <taxon>Eukaryota</taxon>
        <taxon>Metazoa</taxon>
        <taxon>Chordata</taxon>
        <taxon>Craniata</taxon>
        <taxon>Vertebrata</taxon>
        <taxon>Euteleostomi</taxon>
        <taxon>Mammalia</taxon>
        <taxon>Eutheria</taxon>
        <taxon>Afrotheria</taxon>
        <taxon>Chrysochloridae</taxon>
        <taxon>Chrysochlorinae</taxon>
        <taxon>Chrysochloris</taxon>
    </lineage>
</organism>
<dbReference type="InterPro" id="IPR000276">
    <property type="entry name" value="GPCR_Rhodpsn"/>
</dbReference>
<dbReference type="GO" id="GO:0007204">
    <property type="term" value="P:positive regulation of cytosolic calcium ion concentration"/>
    <property type="evidence" value="ECO:0007669"/>
    <property type="project" value="TreeGrafter"/>
</dbReference>
<dbReference type="RefSeq" id="XP_006868442.1">
    <property type="nucleotide sequence ID" value="XM_006868380.1"/>
</dbReference>
<evidence type="ECO:0000256" key="5">
    <source>
        <dbReference type="ARBA" id="ARBA00023040"/>
    </source>
</evidence>
<feature type="transmembrane region" description="Helical" evidence="14">
    <location>
        <begin position="51"/>
        <end position="71"/>
    </location>
</feature>
<gene>
    <name evidence="17" type="primary">LOC102822598</name>
</gene>
<feature type="transmembrane region" description="Helical" evidence="14">
    <location>
        <begin position="190"/>
        <end position="217"/>
    </location>
</feature>
<accession>A0A9B0WV70</accession>
<dbReference type="GO" id="GO:0006954">
    <property type="term" value="P:inflammatory response"/>
    <property type="evidence" value="ECO:0007669"/>
    <property type="project" value="TreeGrafter"/>
</dbReference>
<feature type="transmembrane region" description="Helical" evidence="14">
    <location>
        <begin position="130"/>
        <end position="149"/>
    </location>
</feature>
<dbReference type="AlphaFoldDB" id="A0A9B0WV70"/>
<keyword evidence="6 14" id="KW-0472">Membrane</keyword>
<dbReference type="PRINTS" id="PR00237">
    <property type="entry name" value="GPCRRHODOPSN"/>
</dbReference>
<keyword evidence="7" id="KW-1015">Disulfide bond</keyword>
<evidence type="ECO:0000256" key="6">
    <source>
        <dbReference type="ARBA" id="ARBA00023136"/>
    </source>
</evidence>
<keyword evidence="8 12" id="KW-0675">Receptor</keyword>
<evidence type="ECO:0000259" key="15">
    <source>
        <dbReference type="PROSITE" id="PS50262"/>
    </source>
</evidence>
<proteinExistence type="inferred from homology"/>
<comment type="similarity">
    <text evidence="12">Belongs to the G-protein coupled receptor 1 family.</text>
</comment>
<evidence type="ECO:0000256" key="14">
    <source>
        <dbReference type="SAM" id="Phobius"/>
    </source>
</evidence>
<dbReference type="PANTHER" id="PTHR24225">
    <property type="entry name" value="CHEMOTACTIC RECEPTOR"/>
    <property type="match status" value="1"/>
</dbReference>
<reference evidence="17" key="1">
    <citation type="submission" date="2025-08" db="UniProtKB">
        <authorList>
            <consortium name="RefSeq"/>
        </authorList>
    </citation>
    <scope>IDENTIFICATION</scope>
    <source>
        <tissue evidence="17">Spleen</tissue>
    </source>
</reference>
<comment type="similarity">
    <text evidence="11">Belongs to the chemokine-like receptor (CMKLR) family.</text>
</comment>
<feature type="transmembrane region" description="Helical" evidence="14">
    <location>
        <begin position="91"/>
        <end position="109"/>
    </location>
</feature>
<evidence type="ECO:0000256" key="1">
    <source>
        <dbReference type="ARBA" id="ARBA00004651"/>
    </source>
</evidence>
<dbReference type="OrthoDB" id="6088892at2759"/>
<dbReference type="PANTHER" id="PTHR24225:SF27">
    <property type="entry name" value="G-PROTEIN COUPLED RECEPTOR 32-RELATED"/>
    <property type="match status" value="1"/>
</dbReference>
<dbReference type="PROSITE" id="PS50262">
    <property type="entry name" value="G_PROTEIN_RECEP_F1_2"/>
    <property type="match status" value="1"/>
</dbReference>
<dbReference type="Pfam" id="PF00001">
    <property type="entry name" value="7tm_1"/>
    <property type="match status" value="1"/>
</dbReference>
<keyword evidence="3 12" id="KW-0812">Transmembrane</keyword>
<keyword evidence="16" id="KW-1185">Reference proteome</keyword>
<keyword evidence="9" id="KW-0325">Glycoprotein</keyword>
<dbReference type="PRINTS" id="PR00526">
    <property type="entry name" value="FMETLEUPHER"/>
</dbReference>
<evidence type="ECO:0000256" key="11">
    <source>
        <dbReference type="ARBA" id="ARBA00025736"/>
    </source>
</evidence>
<evidence type="ECO:0000256" key="9">
    <source>
        <dbReference type="ARBA" id="ARBA00023180"/>
    </source>
</evidence>
<dbReference type="InterPro" id="IPR017452">
    <property type="entry name" value="GPCR_Rhodpsn_7TM"/>
</dbReference>
<evidence type="ECO:0000256" key="2">
    <source>
        <dbReference type="ARBA" id="ARBA00022475"/>
    </source>
</evidence>
<evidence type="ECO:0000256" key="8">
    <source>
        <dbReference type="ARBA" id="ARBA00023170"/>
    </source>
</evidence>
<feature type="transmembrane region" description="Helical" evidence="14">
    <location>
        <begin position="17"/>
        <end position="39"/>
    </location>
</feature>
<evidence type="ECO:0000256" key="10">
    <source>
        <dbReference type="ARBA" id="ARBA00023224"/>
    </source>
</evidence>
<dbReference type="SUPFAM" id="SSF81321">
    <property type="entry name" value="Family A G protein-coupled receptor-like"/>
    <property type="match status" value="1"/>
</dbReference>
<evidence type="ECO:0000313" key="17">
    <source>
        <dbReference type="RefSeq" id="XP_006868442.1"/>
    </source>
</evidence>
<dbReference type="GO" id="GO:0004982">
    <property type="term" value="F:N-formyl peptide receptor activity"/>
    <property type="evidence" value="ECO:0007669"/>
    <property type="project" value="TreeGrafter"/>
</dbReference>
<keyword evidence="5 12" id="KW-0297">G-protein coupled receptor</keyword>
<keyword evidence="4 14" id="KW-1133">Transmembrane helix</keyword>
<dbReference type="InterPro" id="IPR000826">
    <property type="entry name" value="Formyl_rcpt-rel"/>
</dbReference>
<evidence type="ECO:0000256" key="7">
    <source>
        <dbReference type="ARBA" id="ARBA00023157"/>
    </source>
</evidence>
<dbReference type="GO" id="GO:0004875">
    <property type="term" value="F:complement receptor activity"/>
    <property type="evidence" value="ECO:0007669"/>
    <property type="project" value="TreeGrafter"/>
</dbReference>
<evidence type="ECO:0000256" key="13">
    <source>
        <dbReference type="SAM" id="MobiDB-lite"/>
    </source>
</evidence>
<keyword evidence="2" id="KW-1003">Cell membrane</keyword>
<sequence length="350" mass="39841">MNITICQPEDVWHLRKLTAAILCVCFVIGLVGNGLVLWMTVFRMTRTVTTIWFFNLALSDFIVLLSLPIAIHTLTIGEWPFNQWVCKLYQGFRSLIFFTSINLLVLISVDRCISVLYPIWARNHRTVQRANWLAVGVWLLSAFTCYPYLKFRSIGTLKNCSYCYVNFNTTHGEIPILDQVVVGRHMAMTIAHLLLGFLVPLVVIGTCAHLIWTNIRWEGRVHTSWTKRLLLVLVSVFFTCWFPFNVALWVQLWRFVQYRNPIDPKMLIFLWATSSLGCLNSCLNPFLYVFIGRDFKQKFLQSIPSSLARAFAEDGVLSLTVPKVKPQGNNGDLQVQAGSPSAVSQGISLG</sequence>
<evidence type="ECO:0000256" key="4">
    <source>
        <dbReference type="ARBA" id="ARBA00022989"/>
    </source>
</evidence>
<name>A0A9B0WV70_CHRAS</name>
<dbReference type="GO" id="GO:0007200">
    <property type="term" value="P:phospholipase C-activating G protein-coupled receptor signaling pathway"/>
    <property type="evidence" value="ECO:0007669"/>
    <property type="project" value="TreeGrafter"/>
</dbReference>
<dbReference type="GO" id="GO:0005886">
    <property type="term" value="C:plasma membrane"/>
    <property type="evidence" value="ECO:0007669"/>
    <property type="project" value="UniProtKB-SubCell"/>
</dbReference>
<feature type="region of interest" description="Disordered" evidence="13">
    <location>
        <begin position="330"/>
        <end position="350"/>
    </location>
</feature>
<dbReference type="GeneID" id="102822598"/>
<feature type="domain" description="G-protein coupled receptors family 1 profile" evidence="15">
    <location>
        <begin position="32"/>
        <end position="288"/>
    </location>
</feature>
<keyword evidence="10 12" id="KW-0807">Transducer</keyword>